<dbReference type="InterPro" id="IPR014001">
    <property type="entry name" value="Helicase_ATP-bd"/>
</dbReference>
<feature type="compositionally biased region" description="Basic and acidic residues" evidence="8">
    <location>
        <begin position="1484"/>
        <end position="1493"/>
    </location>
</feature>
<feature type="compositionally biased region" description="Polar residues" evidence="8">
    <location>
        <begin position="226"/>
        <end position="238"/>
    </location>
</feature>
<dbReference type="GO" id="GO:0016787">
    <property type="term" value="F:hydrolase activity"/>
    <property type="evidence" value="ECO:0007669"/>
    <property type="project" value="UniProtKB-KW"/>
</dbReference>
<evidence type="ECO:0000256" key="7">
    <source>
        <dbReference type="SAM" id="Coils"/>
    </source>
</evidence>
<feature type="compositionally biased region" description="Basic and acidic residues" evidence="8">
    <location>
        <begin position="365"/>
        <end position="382"/>
    </location>
</feature>
<protein>
    <submittedName>
        <fullName evidence="12">Chromatin structure-remodeling complex protein syd</fullName>
    </submittedName>
</protein>
<dbReference type="PANTHER" id="PTHR10799">
    <property type="entry name" value="SNF2/RAD54 HELICASE FAMILY"/>
    <property type="match status" value="1"/>
</dbReference>
<dbReference type="InterPro" id="IPR029295">
    <property type="entry name" value="SnAC"/>
</dbReference>
<feature type="domain" description="HSA" evidence="11">
    <location>
        <begin position="668"/>
        <end position="742"/>
    </location>
</feature>
<dbReference type="Gramene" id="OIT23066">
    <property type="protein sequence ID" value="OIT23066"/>
    <property type="gene ID" value="A4A49_50225"/>
</dbReference>
<comment type="subcellular location">
    <subcellularLocation>
        <location evidence="1">Nucleus</location>
    </subcellularLocation>
</comment>
<feature type="compositionally biased region" description="Low complexity" evidence="8">
    <location>
        <begin position="1757"/>
        <end position="1777"/>
    </location>
</feature>
<dbReference type="SMR" id="A0A1J6JZ78"/>
<name>A0A1J6JZ78_NICAT</name>
<feature type="coiled-coil region" evidence="7">
    <location>
        <begin position="656"/>
        <end position="683"/>
    </location>
</feature>
<feature type="compositionally biased region" description="Polar residues" evidence="8">
    <location>
        <begin position="2664"/>
        <end position="2682"/>
    </location>
</feature>
<dbReference type="GO" id="GO:0005524">
    <property type="term" value="F:ATP binding"/>
    <property type="evidence" value="ECO:0007669"/>
    <property type="project" value="UniProtKB-KW"/>
</dbReference>
<feature type="compositionally biased region" description="Polar residues" evidence="8">
    <location>
        <begin position="172"/>
        <end position="181"/>
    </location>
</feature>
<keyword evidence="3" id="KW-0378">Hydrolase</keyword>
<feature type="compositionally biased region" description="Low complexity" evidence="8">
    <location>
        <begin position="1809"/>
        <end position="1823"/>
    </location>
</feature>
<feature type="region of interest" description="Disordered" evidence="8">
    <location>
        <begin position="411"/>
        <end position="499"/>
    </location>
</feature>
<feature type="region of interest" description="Disordered" evidence="8">
    <location>
        <begin position="218"/>
        <end position="248"/>
    </location>
</feature>
<evidence type="ECO:0000259" key="11">
    <source>
        <dbReference type="PROSITE" id="PS51204"/>
    </source>
</evidence>
<dbReference type="OMA" id="SKQFERY"/>
<dbReference type="Pfam" id="PF14619">
    <property type="entry name" value="SnAC"/>
    <property type="match status" value="1"/>
</dbReference>
<keyword evidence="5" id="KW-0067">ATP-binding</keyword>
<feature type="region of interest" description="Disordered" evidence="8">
    <location>
        <begin position="1806"/>
        <end position="1826"/>
    </location>
</feature>
<dbReference type="PROSITE" id="PS51194">
    <property type="entry name" value="HELICASE_CTER"/>
    <property type="match status" value="1"/>
</dbReference>
<evidence type="ECO:0000256" key="1">
    <source>
        <dbReference type="ARBA" id="ARBA00004123"/>
    </source>
</evidence>
<dbReference type="Gene3D" id="3.40.50.10810">
    <property type="entry name" value="Tandem AAA-ATPase domain"/>
    <property type="match status" value="1"/>
</dbReference>
<feature type="domain" description="Helicase ATP-binding" evidence="9">
    <location>
        <begin position="862"/>
        <end position="1029"/>
    </location>
</feature>
<proteinExistence type="predicted"/>
<feature type="region of interest" description="Disordered" evidence="8">
    <location>
        <begin position="319"/>
        <end position="385"/>
    </location>
</feature>
<evidence type="ECO:0000256" key="2">
    <source>
        <dbReference type="ARBA" id="ARBA00022741"/>
    </source>
</evidence>
<feature type="region of interest" description="Disordered" evidence="8">
    <location>
        <begin position="1920"/>
        <end position="2013"/>
    </location>
</feature>
<dbReference type="GO" id="GO:0004386">
    <property type="term" value="F:helicase activity"/>
    <property type="evidence" value="ECO:0007669"/>
    <property type="project" value="UniProtKB-KW"/>
</dbReference>
<feature type="compositionally biased region" description="Polar residues" evidence="8">
    <location>
        <begin position="340"/>
        <end position="356"/>
    </location>
</feature>
<feature type="compositionally biased region" description="Low complexity" evidence="8">
    <location>
        <begin position="1523"/>
        <end position="1546"/>
    </location>
</feature>
<dbReference type="SMART" id="SM01314">
    <property type="entry name" value="SnAC"/>
    <property type="match status" value="1"/>
</dbReference>
<dbReference type="InterPro" id="IPR027417">
    <property type="entry name" value="P-loop_NTPase"/>
</dbReference>
<keyword evidence="6" id="KW-0539">Nucleus</keyword>
<evidence type="ECO:0000256" key="8">
    <source>
        <dbReference type="SAM" id="MobiDB-lite"/>
    </source>
</evidence>
<keyword evidence="13" id="KW-1185">Reference proteome</keyword>
<feature type="compositionally biased region" description="Polar residues" evidence="8">
    <location>
        <begin position="438"/>
        <end position="448"/>
    </location>
</feature>
<dbReference type="Proteomes" id="UP000187609">
    <property type="component" value="Unassembled WGS sequence"/>
</dbReference>
<evidence type="ECO:0000256" key="5">
    <source>
        <dbReference type="ARBA" id="ARBA00022840"/>
    </source>
</evidence>
<sequence length="2768" mass="301754">MANPNNVELEAAKFLHKLIQESKDEPTKLATKLYVILQHMRSSGKENSMPYQVISRAMETVVKQHGLDIEALMSSRLPMSAGVQVGEAASSQVAGSSQRAGVTRESKANLLGNEMVKPDAYASNSAVSGPSGSGHGIYQASAPQISGTGVKVPVMAPSASNSSQPVEPGISSPVQFGSPSIDNHGYAAKLHKDGSTEPFSGSTSVDLVAGRTAAGRALEHEGGSSMLGNASKISQGGMPNNAPEKSMLRSETIRDAGKLPVAAQAPVSSMPFKEHHLKQLRAQCLVFLAFRNGLMPKKLHLEIALGNFYPKEGREQLLTDQGSASEVTRPLGGAGETDRLSSGPTSSGVLADTNPSMEAENANLMEDKSSQLDPSEHADERRPQRKMRMIQDAEVPIQDATESLAPALRGVPIDSKPLAPNNHEHAPANTEQLGMFPQASSVTSTSMQMKPDLSGWSGTEASKLSPPASANTHESGLLMKDCPADSNAQGNRHADSNLPSLPLRQQWKSVPGAINQSPVTMQVKDSNIMLKNLSQVQETDQEDENISASTDRLPSPRHTMMEKWILDRQKRKHLSEQKWSEKQQKTEKRIASCAEKLKESVSSSEDISAKTKSVIELKKLQLLELQRRLRSEILNDFFKPIAADMERLKSIKKHRIGRKSKQLERYEQKMKEERQKRIRERQKEFFSEIEVHRERLEDVFKMKRERWKGFNKYVKEFHKRKERIHREKIDRIQREKINLLKINDVEGYLRMVQDAKSDRVKQLLKETEKYLQQLGSKLKDAKSIARKFDTDMGDNRSTGVVEEDEIDFGDEDETDQAKHYLESNEKYYMMAHSVKETIAEQPTSLKGGKLREYQMNGLRWLVSLYNNHLNGILADEMGLGKTVQVISLMCYLMEAKNDRGPFLVVVPSSVLPGWESEINFWAPDMLKIVYSGPPEERRKLFKERIVHQKFNVLLTTYEYLMNKHDRPKLSKINWHYIIIDEGHRIKNASCKLNADLKHYRSNHRLLLTGTPLQNNLEELWALLNFLLPNIFNSSEDFSQWFNKPFESNGDNSADEALLSEEENLLIINRLHQVLRPFVLRRLKHKVENELPEKIERLVRCEASSYQKLLMKRVEENLGAFGTSKARSVHNSVMELRNICNHPYLSQLHVEEIHELIPKHYLPNIVRICGKLEMLDRLLPKLKATDHRVLLFSTMTRLLDVMEDYLCWKEYKYLRLDGHTSGGDRGALIDRFNQPNSPFFIFLLSIRAGGVGVNLQAADTVILFDTDWNPQVDLQAQARAHRIGQKKDVLVLRLETVQTVEEQVRAAAEHKLGVANQSITAGFFDNNTSAEDRREYLESLLRESKKEEAAPVLDDDSLNDLIARSEPEIDIFESIDGRREEEMEVWKKLCSESVTQSSEPIPPLPSRLLTDEDLKPFYEAMKINDKPAVAPNPGLKRKGESLGGLDIQHYGRGKRTREVRSYEEQWTEEEFEKMCLAESPQSPIPREEIQEKKLLPVSGSCPAPVVAIGEIQTPAPDQSPPQQPAQELPQQPAQELPQQPAQELPQQLVGPIVQQSPVTVTPPSKRGRGRPRRTAVVTEISPSPVVLSATAAVKVDSISVAENTSTSQATSGPVSVSIPCASSVESTSATILESATAVAPCHQPVVPSVASLSGPPCPPTSGQEAFLSPPTQAISEPVSAAQGVNVLSSSSHHMPPTPPSMGKPDLVPQVVAGLGSKDLGHAPASVRDANKELNSVSMMPLASSSTSKEVISVSTVPVIPSSSSSQDPSSISPAIRSSSKNHSEDHLSFSAAQTEATPQANAISVVPHTSPSASVEPSSASPGPLLTLTSKDSGSVLPAPVPASSSACMELSSVCPVPAVASSCSSMGPTLSAPAPLLLASNATGKLDSGSDKGTFSCSSAISGHDDSLCDSSILKNIGQGDSGVGTGHTSDPVPPLPAISSVSQYNTPPTAPKPGRGRGCKPQTGSEPPRRRGKRQDLITTTVTEGLGAQDPRSIEPPQKRTRTPDFSGGQIQDMVRSEVDPQNNAINRDASQSHAILVPGQVGDNVNSDIATAEKVLDDAQRKATVIQSVAPRSCSGPPIELQINMVNSGDSPAQEQRAIVQSDASQVIPDSSARPIPQAMVLSEVELHSNAIKSDTSQSGGRVAEQVDTVNIGREAATTKEVLSEDQQIMKVQSAASQTPSVLSVGKIPEDIVCNEVQPQSDAIQTDPSQSHAMNNKCESDCKNENDEKEAGRCMKVGESQASSLSYVESTLVQIHVSNCTNAALLDKEDSCKISLAGKSGLNMAAEKDGDLLQTEDLSLDKSFVSKTEVASIESRAGGGLTKEQETGDTIEEETVVSPALGTDGQNLKGITSFGSPSTKTEALVDVHQEDKLEVSGEISGERTHSDKVVMAEVCEPDKLSVKASLEITKDLSMVEEEKSLTPETSEKQANVADSLTEKCESDLAAQEIAEANLHPETLRSTKSGAREESLSLRIASNPEAVEAPKETFCSNHDMNCVAELQGNMSSDVKEDLSNSEAYVSQLCPAVGSSENHPELKQVMVEDMRTKICEESHEVDDIVPSQTEKASVQCRDDLSVETNESRRSEDNVDVLNGELKKPPSSTIAGTSEKVVDLLLVAEENTVRINDGSIDSGQVAEKSEDISIQDLTVEGQATKGSDAAEDISTSSSTFNEPQHSAGTSKNEVESQIVYLLKFLCVQHRILLVALSNCFSSVLIVSLPASGKEENSSIKQGGDEDMSTATEYGDEELSFATGAGDDKTVSTAVTDV</sequence>
<reference evidence="12" key="1">
    <citation type="submission" date="2016-11" db="EMBL/GenBank/DDBJ databases">
        <title>The genome of Nicotiana attenuata.</title>
        <authorList>
            <person name="Xu S."/>
            <person name="Brockmoeller T."/>
            <person name="Gaquerel E."/>
            <person name="Navarro A."/>
            <person name="Kuhl H."/>
            <person name="Gase K."/>
            <person name="Ling Z."/>
            <person name="Zhou W."/>
            <person name="Kreitzer C."/>
            <person name="Stanke M."/>
            <person name="Tang H."/>
            <person name="Lyons E."/>
            <person name="Pandey P."/>
            <person name="Pandey S.P."/>
            <person name="Timmermann B."/>
            <person name="Baldwin I.T."/>
        </authorList>
    </citation>
    <scope>NUCLEOTIDE SEQUENCE [LARGE SCALE GENOMIC DNA]</scope>
    <source>
        <strain evidence="12">UT</strain>
    </source>
</reference>
<organism evidence="12 13">
    <name type="scientific">Nicotiana attenuata</name>
    <name type="common">Coyote tobacco</name>
    <dbReference type="NCBI Taxonomy" id="49451"/>
    <lineage>
        <taxon>Eukaryota</taxon>
        <taxon>Viridiplantae</taxon>
        <taxon>Streptophyta</taxon>
        <taxon>Embryophyta</taxon>
        <taxon>Tracheophyta</taxon>
        <taxon>Spermatophyta</taxon>
        <taxon>Magnoliopsida</taxon>
        <taxon>eudicotyledons</taxon>
        <taxon>Gunneridae</taxon>
        <taxon>Pentapetalae</taxon>
        <taxon>asterids</taxon>
        <taxon>lamiids</taxon>
        <taxon>Solanales</taxon>
        <taxon>Solanaceae</taxon>
        <taxon>Nicotianoideae</taxon>
        <taxon>Nicotianeae</taxon>
        <taxon>Nicotiana</taxon>
    </lineage>
</organism>
<dbReference type="InterPro" id="IPR038718">
    <property type="entry name" value="SNF2-like_sf"/>
</dbReference>
<dbReference type="SUPFAM" id="SSF52540">
    <property type="entry name" value="P-loop containing nucleoside triphosphate hydrolases"/>
    <property type="match status" value="2"/>
</dbReference>
<feature type="compositionally biased region" description="Basic and acidic residues" evidence="8">
    <location>
        <begin position="2572"/>
        <end position="2588"/>
    </location>
</feature>
<keyword evidence="2" id="KW-0547">Nucleotide-binding</keyword>
<keyword evidence="4" id="KW-0347">Helicase</keyword>
<evidence type="ECO:0000313" key="13">
    <source>
        <dbReference type="Proteomes" id="UP000187609"/>
    </source>
</evidence>
<dbReference type="FunFam" id="3.40.50.10810:FF:000016">
    <property type="entry name" value="Chromatin structure-remodeling complex protein SYD"/>
    <property type="match status" value="1"/>
</dbReference>
<dbReference type="Pfam" id="PF00176">
    <property type="entry name" value="SNF2-rel_dom"/>
    <property type="match status" value="1"/>
</dbReference>
<feature type="region of interest" description="Disordered" evidence="8">
    <location>
        <begin position="1427"/>
        <end position="1576"/>
    </location>
</feature>
<dbReference type="EMBL" id="MJEQ01003350">
    <property type="protein sequence ID" value="OIT23066.1"/>
    <property type="molecule type" value="Genomic_DNA"/>
</dbReference>
<dbReference type="SMART" id="SM00487">
    <property type="entry name" value="DEXDc"/>
    <property type="match status" value="1"/>
</dbReference>
<dbReference type="GO" id="GO:0005634">
    <property type="term" value="C:nucleus"/>
    <property type="evidence" value="ECO:0007669"/>
    <property type="project" value="UniProtKB-SubCell"/>
</dbReference>
<evidence type="ECO:0000259" key="9">
    <source>
        <dbReference type="PROSITE" id="PS51192"/>
    </source>
</evidence>
<feature type="domain" description="Helicase C-terminal" evidence="10">
    <location>
        <begin position="1173"/>
        <end position="1319"/>
    </location>
</feature>
<gene>
    <name evidence="12" type="primary">SYD_0</name>
    <name evidence="12" type="ORF">A4A49_50225</name>
</gene>
<feature type="region of interest" description="Disordered" evidence="8">
    <location>
        <begin position="156"/>
        <end position="204"/>
    </location>
</feature>
<dbReference type="InterPro" id="IPR000330">
    <property type="entry name" value="SNF2_N"/>
</dbReference>
<evidence type="ECO:0000256" key="6">
    <source>
        <dbReference type="ARBA" id="ARBA00023242"/>
    </source>
</evidence>
<feature type="region of interest" description="Disordered" evidence="8">
    <location>
        <begin position="2564"/>
        <end position="2605"/>
    </location>
</feature>
<dbReference type="CDD" id="cd17996">
    <property type="entry name" value="DEXHc_SMARCA2_SMARCA4"/>
    <property type="match status" value="1"/>
</dbReference>
<dbReference type="GO" id="GO:0042393">
    <property type="term" value="F:histone binding"/>
    <property type="evidence" value="ECO:0007669"/>
    <property type="project" value="InterPro"/>
</dbReference>
<feature type="region of interest" description="Disordered" evidence="8">
    <location>
        <begin position="2651"/>
        <end position="2682"/>
    </location>
</feature>
<evidence type="ECO:0000259" key="10">
    <source>
        <dbReference type="PROSITE" id="PS51194"/>
    </source>
</evidence>
<feature type="compositionally biased region" description="Polar residues" evidence="8">
    <location>
        <begin position="456"/>
        <end position="474"/>
    </location>
</feature>
<dbReference type="SMART" id="SM00490">
    <property type="entry name" value="HELICc"/>
    <property type="match status" value="1"/>
</dbReference>
<comment type="caution">
    <text evidence="12">The sequence shown here is derived from an EMBL/GenBank/DDBJ whole genome shotgun (WGS) entry which is preliminary data.</text>
</comment>
<dbReference type="STRING" id="49451.A0A1J6JZ78"/>
<evidence type="ECO:0000313" key="12">
    <source>
        <dbReference type="EMBL" id="OIT23066.1"/>
    </source>
</evidence>
<dbReference type="PROSITE" id="PS51192">
    <property type="entry name" value="HELICASE_ATP_BIND_1"/>
    <property type="match status" value="1"/>
</dbReference>
<feature type="region of interest" description="Disordered" evidence="8">
    <location>
        <begin position="1757"/>
        <end position="1788"/>
    </location>
</feature>
<evidence type="ECO:0000256" key="3">
    <source>
        <dbReference type="ARBA" id="ARBA00022801"/>
    </source>
</evidence>
<dbReference type="InterPro" id="IPR014012">
    <property type="entry name" value="HSA_dom"/>
</dbReference>
<evidence type="ECO:0000256" key="4">
    <source>
        <dbReference type="ARBA" id="ARBA00022806"/>
    </source>
</evidence>
<dbReference type="Pfam" id="PF00271">
    <property type="entry name" value="Helicase_C"/>
    <property type="match status" value="1"/>
</dbReference>
<feature type="compositionally biased region" description="Polar residues" evidence="8">
    <location>
        <begin position="1552"/>
        <end position="1561"/>
    </location>
</feature>
<dbReference type="FunFam" id="3.40.50.300:FF:000871">
    <property type="entry name" value="Chromatin structure-remodeling complex protein SYD"/>
    <property type="match status" value="1"/>
</dbReference>
<dbReference type="CDD" id="cd18793">
    <property type="entry name" value="SF2_C_SNF"/>
    <property type="match status" value="1"/>
</dbReference>
<accession>A0A1J6JZ78</accession>
<dbReference type="InterPro" id="IPR001650">
    <property type="entry name" value="Helicase_C-like"/>
</dbReference>
<keyword evidence="7" id="KW-0175">Coiled coil</keyword>
<dbReference type="Gene3D" id="3.40.50.300">
    <property type="entry name" value="P-loop containing nucleotide triphosphate hydrolases"/>
    <property type="match status" value="1"/>
</dbReference>
<dbReference type="PROSITE" id="PS51204">
    <property type="entry name" value="HSA"/>
    <property type="match status" value="1"/>
</dbReference>
<dbReference type="InterPro" id="IPR049730">
    <property type="entry name" value="SNF2/RAD54-like_C"/>
</dbReference>